<dbReference type="PIRSF" id="PIRSF001267">
    <property type="entry name" value="Pyrophosphatase_GppA_Ppx"/>
    <property type="match status" value="1"/>
</dbReference>
<dbReference type="RefSeq" id="WP_012119719.1">
    <property type="nucleotide sequence ID" value="NC_009767.1"/>
</dbReference>
<evidence type="ECO:0000259" key="4">
    <source>
        <dbReference type="Pfam" id="PF21447"/>
    </source>
</evidence>
<dbReference type="SUPFAM" id="SSF53067">
    <property type="entry name" value="Actin-like ATPase domain"/>
    <property type="match status" value="2"/>
</dbReference>
<evidence type="ECO:0000256" key="2">
    <source>
        <dbReference type="ARBA" id="ARBA00022801"/>
    </source>
</evidence>
<evidence type="ECO:0000259" key="3">
    <source>
        <dbReference type="Pfam" id="PF02541"/>
    </source>
</evidence>
<evidence type="ECO:0000313" key="6">
    <source>
        <dbReference type="Proteomes" id="UP000000263"/>
    </source>
</evidence>
<dbReference type="PANTHER" id="PTHR30005">
    <property type="entry name" value="EXOPOLYPHOSPHATASE"/>
    <property type="match status" value="1"/>
</dbReference>
<gene>
    <name evidence="5" type="ordered locus">Rcas_1192</name>
</gene>
<sequence>MQKRIGIIDLGSNTTRMIVMGYTPHHSFRLLDEVRESVRLAEGIGPDGRLTPSAMDRAVATMRLFHALSHSEQVQMIVPVATSAVREATNQAEFVARVAAEASVSMRVLTAREEAYYGYLGVVNSIDLRDGFTIDIGGGSTQVSMVRGRGFLRWYSQPIGALRAAERFVRSDPISNKDFRALESGVADYFASLDWLNVEQGPMLVGIGGTIRTLAEIDQKLHGYPLDRVHGYVLLRERLEALINQLRSMDQRQREDVPGLRRDRADLILPGAVILAHLMRRGGFEALTVGGQGLREGIFYEHFLVGEQPPLFADMRGFSVQNLARIYNYEALHAAKVRDLALSMFDQLRSLHHYGEWERMLLGYAATLHDIGLAVNYYDHHKHGAYLVLNSALQGFTHREIALIALLVQFHRKGDVDAGPLRAILHPDDEQRVLRLAALLRIAEYLERRKCQVVQDIMVEVGDPVRMVARTIGDAAVEIWDANRASRLFRKAYGRDVAIC</sequence>
<dbReference type="SUPFAM" id="SSF109604">
    <property type="entry name" value="HD-domain/PDEase-like"/>
    <property type="match status" value="1"/>
</dbReference>
<dbReference type="CDD" id="cd24052">
    <property type="entry name" value="ASKHA_NBD_HpPPX-GppA-like"/>
    <property type="match status" value="1"/>
</dbReference>
<dbReference type="eggNOG" id="COG0248">
    <property type="taxonomic scope" value="Bacteria"/>
</dbReference>
<dbReference type="GO" id="GO:0016462">
    <property type="term" value="F:pyrophosphatase activity"/>
    <property type="evidence" value="ECO:0007669"/>
    <property type="project" value="TreeGrafter"/>
</dbReference>
<name>A7NII9_ROSCS</name>
<dbReference type="Gene3D" id="3.30.420.40">
    <property type="match status" value="1"/>
</dbReference>
<dbReference type="AlphaFoldDB" id="A7NII9"/>
<keyword evidence="6" id="KW-1185">Reference proteome</keyword>
<dbReference type="OrthoDB" id="9807195at2"/>
<dbReference type="PANTHER" id="PTHR30005:SF0">
    <property type="entry name" value="RETROGRADE REGULATION PROTEIN 2"/>
    <property type="match status" value="1"/>
</dbReference>
<feature type="domain" description="Ppx/GppA phosphatase C-terminal" evidence="4">
    <location>
        <begin position="316"/>
        <end position="451"/>
    </location>
</feature>
<organism evidence="5 6">
    <name type="scientific">Roseiflexus castenholzii (strain DSM 13941 / HLO8)</name>
    <dbReference type="NCBI Taxonomy" id="383372"/>
    <lineage>
        <taxon>Bacteria</taxon>
        <taxon>Bacillati</taxon>
        <taxon>Chloroflexota</taxon>
        <taxon>Chloroflexia</taxon>
        <taxon>Chloroflexales</taxon>
        <taxon>Roseiflexineae</taxon>
        <taxon>Roseiflexaceae</taxon>
        <taxon>Roseiflexus</taxon>
    </lineage>
</organism>
<feature type="domain" description="Ppx/GppA phosphatase N-terminal" evidence="3">
    <location>
        <begin position="24"/>
        <end position="302"/>
    </location>
</feature>
<dbReference type="KEGG" id="rca:Rcas_1192"/>
<dbReference type="InterPro" id="IPR030673">
    <property type="entry name" value="PyroPPase_GppA_Ppx"/>
</dbReference>
<dbReference type="Proteomes" id="UP000000263">
    <property type="component" value="Chromosome"/>
</dbReference>
<accession>A7NII9</accession>
<dbReference type="Gene3D" id="3.30.420.150">
    <property type="entry name" value="Exopolyphosphatase. Domain 2"/>
    <property type="match status" value="1"/>
</dbReference>
<evidence type="ECO:0000256" key="1">
    <source>
        <dbReference type="ARBA" id="ARBA00007125"/>
    </source>
</evidence>
<protein>
    <submittedName>
        <fullName evidence="5">Ppx/GppA phosphatase</fullName>
    </submittedName>
</protein>
<proteinExistence type="inferred from homology"/>
<reference evidence="5 6" key="1">
    <citation type="submission" date="2007-08" db="EMBL/GenBank/DDBJ databases">
        <title>Complete sequence of Roseiflexus castenholzii DSM 13941.</title>
        <authorList>
            <consortium name="US DOE Joint Genome Institute"/>
            <person name="Copeland A."/>
            <person name="Lucas S."/>
            <person name="Lapidus A."/>
            <person name="Barry K."/>
            <person name="Glavina del Rio T."/>
            <person name="Dalin E."/>
            <person name="Tice H."/>
            <person name="Pitluck S."/>
            <person name="Thompson L.S."/>
            <person name="Brettin T."/>
            <person name="Bruce D."/>
            <person name="Detter J.C."/>
            <person name="Han C."/>
            <person name="Tapia R."/>
            <person name="Schmutz J."/>
            <person name="Larimer F."/>
            <person name="Land M."/>
            <person name="Hauser L."/>
            <person name="Kyrpides N."/>
            <person name="Mikhailova N."/>
            <person name="Bryant D.A."/>
            <person name="Hanada S."/>
            <person name="Tsukatani Y."/>
            <person name="Richardson P."/>
        </authorList>
    </citation>
    <scope>NUCLEOTIDE SEQUENCE [LARGE SCALE GENOMIC DNA]</scope>
    <source>
        <strain evidence="6">DSM 13941 / HLO8</strain>
    </source>
</reference>
<comment type="similarity">
    <text evidence="1">Belongs to the GppA/Ppx family.</text>
</comment>
<keyword evidence="2" id="KW-0378">Hydrolase</keyword>
<dbReference type="InterPro" id="IPR043129">
    <property type="entry name" value="ATPase_NBD"/>
</dbReference>
<dbReference type="STRING" id="383372.Rcas_1192"/>
<dbReference type="Pfam" id="PF02541">
    <property type="entry name" value="Ppx-GppA"/>
    <property type="match status" value="1"/>
</dbReference>
<dbReference type="Pfam" id="PF21447">
    <property type="entry name" value="Ppx-GppA_III"/>
    <property type="match status" value="1"/>
</dbReference>
<dbReference type="EMBL" id="CP000804">
    <property type="protein sequence ID" value="ABU57289.1"/>
    <property type="molecule type" value="Genomic_DNA"/>
</dbReference>
<dbReference type="InterPro" id="IPR050273">
    <property type="entry name" value="GppA/Ppx_hydrolase"/>
</dbReference>
<dbReference type="Gene3D" id="1.10.3210.10">
    <property type="entry name" value="Hypothetical protein af1432"/>
    <property type="match status" value="1"/>
</dbReference>
<evidence type="ECO:0000313" key="5">
    <source>
        <dbReference type="EMBL" id="ABU57289.1"/>
    </source>
</evidence>
<dbReference type="InterPro" id="IPR003695">
    <property type="entry name" value="Ppx_GppA_N"/>
</dbReference>
<dbReference type="HOGENOM" id="CLU_025908_4_2_0"/>
<dbReference type="InterPro" id="IPR048950">
    <property type="entry name" value="Ppx_GppA_C"/>
</dbReference>